<dbReference type="Proteomes" id="UP001171606">
    <property type="component" value="Unassembled WGS sequence"/>
</dbReference>
<evidence type="ECO:0000313" key="2">
    <source>
        <dbReference type="Proteomes" id="UP001171606"/>
    </source>
</evidence>
<evidence type="ECO:0000313" key="1">
    <source>
        <dbReference type="EMBL" id="MDN7929710.1"/>
    </source>
</evidence>
<accession>A0ABT8P3Q2</accession>
<comment type="caution">
    <text evidence="1">The sequence shown here is derived from an EMBL/GenBank/DDBJ whole genome shotgun (WGS) entry which is preliminary data.</text>
</comment>
<protein>
    <submittedName>
        <fullName evidence="1">Uncharacterized protein</fullName>
    </submittedName>
</protein>
<reference evidence="1" key="1">
    <citation type="submission" date="2023-07" db="EMBL/GenBank/DDBJ databases">
        <title>A collection of bacterial strains from the Burkholderia cepacia Research Laboratory and Repository.</title>
        <authorList>
            <person name="Lipuma J."/>
            <person name="Spilker T."/>
            <person name="Caverly L."/>
        </authorList>
    </citation>
    <scope>NUCLEOTIDE SEQUENCE</scope>
    <source>
        <strain evidence="1">AU42020</strain>
    </source>
</reference>
<organism evidence="1 2">
    <name type="scientific">Burkholderia metallica</name>
    <dbReference type="NCBI Taxonomy" id="488729"/>
    <lineage>
        <taxon>Bacteria</taxon>
        <taxon>Pseudomonadati</taxon>
        <taxon>Pseudomonadota</taxon>
        <taxon>Betaproteobacteria</taxon>
        <taxon>Burkholderiales</taxon>
        <taxon>Burkholderiaceae</taxon>
        <taxon>Burkholderia</taxon>
        <taxon>Burkholderia cepacia complex</taxon>
    </lineage>
</organism>
<keyword evidence="2" id="KW-1185">Reference proteome</keyword>
<proteinExistence type="predicted"/>
<dbReference type="EMBL" id="JAUJSQ010000001">
    <property type="protein sequence ID" value="MDN7929710.1"/>
    <property type="molecule type" value="Genomic_DNA"/>
</dbReference>
<gene>
    <name evidence="1" type="ORF">QZM52_00255</name>
</gene>
<name>A0ABT8P3Q2_9BURK</name>
<dbReference type="RefSeq" id="WP_244132912.1">
    <property type="nucleotide sequence ID" value="NZ_CADFDC010000002.1"/>
</dbReference>
<sequence>MVPHAMRVRPLRDHRGVSQRTLPNGAALFRQPAGLFPRSPRFDFDDIARIA</sequence>